<gene>
    <name evidence="1" type="primary">RNA14_1</name>
    <name evidence="1" type="ORF">EV182_003168</name>
</gene>
<comment type="caution">
    <text evidence="1">The sequence shown here is derived from an EMBL/GenBank/DDBJ whole genome shotgun (WGS) entry which is preliminary data.</text>
</comment>
<reference evidence="1" key="1">
    <citation type="submission" date="2022-06" db="EMBL/GenBank/DDBJ databases">
        <title>Phylogenomic reconstructions and comparative analyses of Kickxellomycotina fungi.</title>
        <authorList>
            <person name="Reynolds N.K."/>
            <person name="Stajich J.E."/>
            <person name="Barry K."/>
            <person name="Grigoriev I.V."/>
            <person name="Crous P."/>
            <person name="Smith M.E."/>
        </authorList>
    </citation>
    <scope>NUCLEOTIDE SEQUENCE</scope>
    <source>
        <strain evidence="1">RSA 2271</strain>
    </source>
</reference>
<evidence type="ECO:0000313" key="2">
    <source>
        <dbReference type="Proteomes" id="UP001145114"/>
    </source>
</evidence>
<protein>
    <submittedName>
        <fullName evidence="1">mRNA 3'-end-processing protein rna14</fullName>
    </submittedName>
</protein>
<evidence type="ECO:0000313" key="1">
    <source>
        <dbReference type="EMBL" id="KAJ1678880.1"/>
    </source>
</evidence>
<keyword evidence="2" id="KW-1185">Reference proteome</keyword>
<name>A0ACC1HU54_9FUNG</name>
<proteinExistence type="predicted"/>
<organism evidence="1 2">
    <name type="scientific">Spiromyces aspiralis</name>
    <dbReference type="NCBI Taxonomy" id="68401"/>
    <lineage>
        <taxon>Eukaryota</taxon>
        <taxon>Fungi</taxon>
        <taxon>Fungi incertae sedis</taxon>
        <taxon>Zoopagomycota</taxon>
        <taxon>Kickxellomycotina</taxon>
        <taxon>Kickxellomycetes</taxon>
        <taxon>Kickxellales</taxon>
        <taxon>Kickxellaceae</taxon>
        <taxon>Spiromyces</taxon>
    </lineage>
</organism>
<dbReference type="Proteomes" id="UP001145114">
    <property type="component" value="Unassembled WGS sequence"/>
</dbReference>
<dbReference type="EMBL" id="JAMZIH010000782">
    <property type="protein sequence ID" value="KAJ1678880.1"/>
    <property type="molecule type" value="Genomic_DNA"/>
</dbReference>
<accession>A0ACC1HU54</accession>
<sequence>MEIRYLLRTQGEQASRKQFSASRKEAKYITYHLYVAAALMEYHINNERKVASRIFELCFKSFPNEVGFLLQYMEFLVNIGDGQNLRAIFEKSVASSPDLDTKPLWDLYTEYENNYGKLEDIRPLERRRSMVFPGEGLVASLVDRFTFFDIDPISGKDFGMIHRYPPSHEHHHGTVGSDGGAGPAAAEASAHDYDEEGDHILPKELKNITVASLAPGRMLSKRQLLTSVNPKKYPRPNTGKWESFKPSGQPYAPGDQGTSHFHEPYGDHHRSHGNESMPPLLESRYLHKGDIATYVYEKLGPTTRFEGPRIDTDHIINVMGTLSLPPSAFPTNVLQQALGPLSTSSIPKVPFPPGGDVGAWQQPPTSATSWKDYGGGGASDYYHDRSPYGGHFDTPPPPRSAGSASSYGSGHHRQSHSYGGRVRHSPYDRRGGYGGGGRGGGQRHNTPRAKYGGGGGTGAYRRGAGGSGMGPKNGYRGRYN</sequence>